<keyword evidence="3" id="KW-0695">RNA-directed DNA polymerase</keyword>
<dbReference type="Pfam" id="PF13966">
    <property type="entry name" value="zf-RVT"/>
    <property type="match status" value="1"/>
</dbReference>
<dbReference type="OrthoDB" id="8942927at2759"/>
<dbReference type="InterPro" id="IPR036691">
    <property type="entry name" value="Endo/exonu/phosph_ase_sf"/>
</dbReference>
<comment type="caution">
    <text evidence="3">The sequence shown here is derived from an EMBL/GenBank/DDBJ whole genome shotgun (WGS) entry which is preliminary data.</text>
</comment>
<feature type="domain" description="Reverse transcriptase zinc-binding" evidence="2">
    <location>
        <begin position="583"/>
        <end position="666"/>
    </location>
</feature>
<organism evidence="3 4">
    <name type="scientific">Artemisia annua</name>
    <name type="common">Sweet wormwood</name>
    <dbReference type="NCBI Taxonomy" id="35608"/>
    <lineage>
        <taxon>Eukaryota</taxon>
        <taxon>Viridiplantae</taxon>
        <taxon>Streptophyta</taxon>
        <taxon>Embryophyta</taxon>
        <taxon>Tracheophyta</taxon>
        <taxon>Spermatophyta</taxon>
        <taxon>Magnoliopsida</taxon>
        <taxon>eudicotyledons</taxon>
        <taxon>Gunneridae</taxon>
        <taxon>Pentapetalae</taxon>
        <taxon>asterids</taxon>
        <taxon>campanulids</taxon>
        <taxon>Asterales</taxon>
        <taxon>Asteraceae</taxon>
        <taxon>Asteroideae</taxon>
        <taxon>Anthemideae</taxon>
        <taxon>Artemisiinae</taxon>
        <taxon>Artemisia</taxon>
    </lineage>
</organism>
<dbReference type="Pfam" id="PF03372">
    <property type="entry name" value="Exo_endo_phos"/>
    <property type="match status" value="1"/>
</dbReference>
<feature type="domain" description="Endonuclease/exonuclease/phosphatase" evidence="1">
    <location>
        <begin position="42"/>
        <end position="231"/>
    </location>
</feature>
<dbReference type="PANTHER" id="PTHR36617">
    <property type="entry name" value="PROTEIN, PUTATIVE-RELATED"/>
    <property type="match status" value="1"/>
</dbReference>
<gene>
    <name evidence="3" type="ORF">CTI12_AA030690</name>
</gene>
<evidence type="ECO:0000259" key="1">
    <source>
        <dbReference type="Pfam" id="PF03372"/>
    </source>
</evidence>
<reference evidence="3 4" key="1">
    <citation type="journal article" date="2018" name="Mol. Plant">
        <title>The genome of Artemisia annua provides insight into the evolution of Asteraceae family and artemisinin biosynthesis.</title>
        <authorList>
            <person name="Shen Q."/>
            <person name="Zhang L."/>
            <person name="Liao Z."/>
            <person name="Wang S."/>
            <person name="Yan T."/>
            <person name="Shi P."/>
            <person name="Liu M."/>
            <person name="Fu X."/>
            <person name="Pan Q."/>
            <person name="Wang Y."/>
            <person name="Lv Z."/>
            <person name="Lu X."/>
            <person name="Zhang F."/>
            <person name="Jiang W."/>
            <person name="Ma Y."/>
            <person name="Chen M."/>
            <person name="Hao X."/>
            <person name="Li L."/>
            <person name="Tang Y."/>
            <person name="Lv G."/>
            <person name="Zhou Y."/>
            <person name="Sun X."/>
            <person name="Brodelius P.E."/>
            <person name="Rose J.K.C."/>
            <person name="Tang K."/>
        </authorList>
    </citation>
    <scope>NUCLEOTIDE SEQUENCE [LARGE SCALE GENOMIC DNA]</scope>
    <source>
        <strain evidence="4">cv. Huhao1</strain>
        <tissue evidence="3">Leaf</tissue>
    </source>
</reference>
<dbReference type="AlphaFoldDB" id="A0A2U1Q2D7"/>
<keyword evidence="3" id="KW-0808">Transferase</keyword>
<evidence type="ECO:0000313" key="3">
    <source>
        <dbReference type="EMBL" id="PWA92181.1"/>
    </source>
</evidence>
<dbReference type="EMBL" id="PKPP01000485">
    <property type="protein sequence ID" value="PWA92181.1"/>
    <property type="molecule type" value="Genomic_DNA"/>
</dbReference>
<keyword evidence="4" id="KW-1185">Reference proteome</keyword>
<evidence type="ECO:0000313" key="4">
    <source>
        <dbReference type="Proteomes" id="UP000245207"/>
    </source>
</evidence>
<accession>A0A2U1Q2D7</accession>
<name>A0A2U1Q2D7_ARTAN</name>
<evidence type="ECO:0000259" key="2">
    <source>
        <dbReference type="Pfam" id="PF13966"/>
    </source>
</evidence>
<proteinExistence type="predicted"/>
<dbReference type="InterPro" id="IPR026960">
    <property type="entry name" value="RVT-Znf"/>
</dbReference>
<sequence>MGIRLGAQLSDFQTLVTEAVEIERAQSGIGVVGKSSWLNGMVENFGIDFLAIQETSVSKEGSFDFSRVWGRNDFQMDMVLSSGRSGGLVNLWNPKKFMKTSVLKDKNFIVNSGILVEDGSFLNVVNIYAPQKTVQKRALWDCLRGVISSKPGMWILLGDFNVVRFPEERRNSNFNHLSASDFNCFIDEVSLQEYHMRGNKFTYLTGKDKGFKMSKIDRILVCQAFFNRWPLACVRALPRKLLDHCPIMLSLVDSNYRAKPFRWFYSWLDREGCVDTVTKAFDNYSFEGPADVVITKKLNFIRNALRDWWKDTIKKEGEDLVILKDDIERLEKIFEDRDLEEEEMWVWEESCWKSLVAALDQIQINGKQVSWFFKGKLGNGDPLRFRKDRWLGEKLLMDRWPKLFLLENNKNCSISDRLERTGPVRALAARWNAWPSTVEEISEMQDLSYLLASVSFAGCWKSLVAALDQIQINGKQVSWFFKGKLGNGDSLRFWKDRWLGEKLLMDRWPKLFLLENNKNCSISDRIERTGPVCALAAGWNAWPTTVEEISEMQDLSYLLASVSFAGSKDVWLWDEDSNHVFTVANFKRNLSINNNNRSPTLFKWESWVPLKINIHMWRLEMDRLPTRLALQRRHILLPNTSCSLCEVADESCGHIFVSCGFAVEVWRRIKTWCKLSFGRIMDIEDLLTFYRHVQGPKWANKIIKGIVMTTCWAIWIVRNKKVFENSAPKVADVVASVKSLSFLWLKSRSRFNSIMWKDWVMYPLYML</sequence>
<dbReference type="GO" id="GO:0003964">
    <property type="term" value="F:RNA-directed DNA polymerase activity"/>
    <property type="evidence" value="ECO:0007669"/>
    <property type="project" value="UniProtKB-KW"/>
</dbReference>
<dbReference type="InterPro" id="IPR005135">
    <property type="entry name" value="Endo/exonuclease/phosphatase"/>
</dbReference>
<dbReference type="PANTHER" id="PTHR36617:SF15">
    <property type="entry name" value="REVERSE TRANSCRIPTASE ZINC-BINDING DOMAIN-CONTAINING PROTEIN"/>
    <property type="match status" value="1"/>
</dbReference>
<dbReference type="Proteomes" id="UP000245207">
    <property type="component" value="Unassembled WGS sequence"/>
</dbReference>
<dbReference type="Gene3D" id="3.60.10.10">
    <property type="entry name" value="Endonuclease/exonuclease/phosphatase"/>
    <property type="match status" value="1"/>
</dbReference>
<protein>
    <submittedName>
        <fullName evidence="3">RNA-directed DNA polymerase, eukaryota, Reverse transcriptase zinc-binding domain protein</fullName>
    </submittedName>
</protein>
<keyword evidence="3" id="KW-0548">Nucleotidyltransferase</keyword>
<dbReference type="SUPFAM" id="SSF56219">
    <property type="entry name" value="DNase I-like"/>
    <property type="match status" value="1"/>
</dbReference>